<evidence type="ECO:0000313" key="2">
    <source>
        <dbReference type="EMBL" id="SDE14870.1"/>
    </source>
</evidence>
<sequence length="131" mass="14391">MADDHLETGTRIRGEVIGEARSAAALAGATEFDRPFQELALRYCWGEVWGRPGLPRRDRSLINLAMLGALGKPNELKIHLRGALTNGVTRAEIQEVFLQLCIYAGVPAAGEAFRVAREVFEEPEFRDVGLG</sequence>
<dbReference type="PANTHER" id="PTHR33570">
    <property type="entry name" value="4-CARBOXYMUCONOLACTONE DECARBOXYLASE FAMILY PROTEIN"/>
    <property type="match status" value="1"/>
</dbReference>
<dbReference type="GO" id="GO:0051920">
    <property type="term" value="F:peroxiredoxin activity"/>
    <property type="evidence" value="ECO:0007669"/>
    <property type="project" value="InterPro"/>
</dbReference>
<keyword evidence="3" id="KW-1185">Reference proteome</keyword>
<dbReference type="InterPro" id="IPR052512">
    <property type="entry name" value="4CMD/NDH-1_regulator"/>
</dbReference>
<dbReference type="Pfam" id="PF02627">
    <property type="entry name" value="CMD"/>
    <property type="match status" value="1"/>
</dbReference>
<dbReference type="AlphaFoldDB" id="A0A1G7AJH8"/>
<protein>
    <submittedName>
        <fullName evidence="2">4-carboxymuconolactone decarboxylase</fullName>
    </submittedName>
</protein>
<evidence type="ECO:0000313" key="3">
    <source>
        <dbReference type="Proteomes" id="UP000198925"/>
    </source>
</evidence>
<dbReference type="SUPFAM" id="SSF69118">
    <property type="entry name" value="AhpD-like"/>
    <property type="match status" value="1"/>
</dbReference>
<dbReference type="STRING" id="938405.SAMN02927895_04762"/>
<dbReference type="InterPro" id="IPR029032">
    <property type="entry name" value="AhpD-like"/>
</dbReference>
<accession>A0A1G7AJH8</accession>
<proteinExistence type="predicted"/>
<reference evidence="2 3" key="1">
    <citation type="submission" date="2016-10" db="EMBL/GenBank/DDBJ databases">
        <authorList>
            <person name="de Groot N.N."/>
        </authorList>
    </citation>
    <scope>NUCLEOTIDE SEQUENCE [LARGE SCALE GENOMIC DNA]</scope>
    <source>
        <strain evidence="2 3">CPCC 100156</strain>
    </source>
</reference>
<feature type="domain" description="Carboxymuconolactone decarboxylase-like" evidence="1">
    <location>
        <begin position="36"/>
        <end position="118"/>
    </location>
</feature>
<dbReference type="RefSeq" id="WP_090569522.1">
    <property type="nucleotide sequence ID" value="NZ_FMXZ01000020.1"/>
</dbReference>
<dbReference type="Proteomes" id="UP000198925">
    <property type="component" value="Unassembled WGS sequence"/>
</dbReference>
<dbReference type="EMBL" id="FMZX01000020">
    <property type="protein sequence ID" value="SDE14870.1"/>
    <property type="molecule type" value="Genomic_DNA"/>
</dbReference>
<dbReference type="Gene3D" id="1.20.1290.10">
    <property type="entry name" value="AhpD-like"/>
    <property type="match status" value="1"/>
</dbReference>
<dbReference type="InterPro" id="IPR003779">
    <property type="entry name" value="CMD-like"/>
</dbReference>
<gene>
    <name evidence="2" type="ORF">SAMN04487779_102017</name>
</gene>
<organism evidence="2 3">
    <name type="scientific">Belnapia rosea</name>
    <dbReference type="NCBI Taxonomy" id="938405"/>
    <lineage>
        <taxon>Bacteria</taxon>
        <taxon>Pseudomonadati</taxon>
        <taxon>Pseudomonadota</taxon>
        <taxon>Alphaproteobacteria</taxon>
        <taxon>Acetobacterales</taxon>
        <taxon>Roseomonadaceae</taxon>
        <taxon>Belnapia</taxon>
    </lineage>
</organism>
<dbReference type="PANTHER" id="PTHR33570:SF2">
    <property type="entry name" value="CARBOXYMUCONOLACTONE DECARBOXYLASE-LIKE DOMAIN-CONTAINING PROTEIN"/>
    <property type="match status" value="1"/>
</dbReference>
<dbReference type="OrthoDB" id="7507676at2"/>
<name>A0A1G7AJH8_9PROT</name>
<evidence type="ECO:0000259" key="1">
    <source>
        <dbReference type="Pfam" id="PF02627"/>
    </source>
</evidence>